<protein>
    <submittedName>
        <fullName evidence="3">Glyoxylase, beta-lactamase superfamily II</fullName>
    </submittedName>
</protein>
<keyword evidence="1" id="KW-0479">Metal-binding</keyword>
<dbReference type="SMART" id="SM00849">
    <property type="entry name" value="Lactamase_B"/>
    <property type="match status" value="1"/>
</dbReference>
<dbReference type="GO" id="GO:0046872">
    <property type="term" value="F:metal ion binding"/>
    <property type="evidence" value="ECO:0007669"/>
    <property type="project" value="UniProtKB-KW"/>
</dbReference>
<evidence type="ECO:0000259" key="2">
    <source>
        <dbReference type="SMART" id="SM00849"/>
    </source>
</evidence>
<keyword evidence="4" id="KW-1185">Reference proteome</keyword>
<dbReference type="SUPFAM" id="SSF56281">
    <property type="entry name" value="Metallo-hydrolase/oxidoreductase"/>
    <property type="match status" value="1"/>
</dbReference>
<dbReference type="EMBL" id="FNQM01000003">
    <property type="protein sequence ID" value="SEA10284.1"/>
    <property type="molecule type" value="Genomic_DNA"/>
</dbReference>
<dbReference type="RefSeq" id="WP_093250212.1">
    <property type="nucleotide sequence ID" value="NZ_FNQM01000003.1"/>
</dbReference>
<dbReference type="AlphaFoldDB" id="A0A1H3YH30"/>
<evidence type="ECO:0000256" key="1">
    <source>
        <dbReference type="ARBA" id="ARBA00022723"/>
    </source>
</evidence>
<dbReference type="STRING" id="89524.SAMN05444370_10375"/>
<proteinExistence type="predicted"/>
<dbReference type="OrthoDB" id="9784009at2"/>
<dbReference type="CDD" id="cd07724">
    <property type="entry name" value="POD-like_MBL-fold"/>
    <property type="match status" value="1"/>
</dbReference>
<dbReference type="GO" id="GO:0070813">
    <property type="term" value="P:hydrogen sulfide metabolic process"/>
    <property type="evidence" value="ECO:0007669"/>
    <property type="project" value="TreeGrafter"/>
</dbReference>
<sequence length="293" mass="31843">MQPKPVVKSFWDRPTGSWQYVFHCPNTMKGAIVDPVLDFDPRAAAIAAANAQAILAYVRETGIDVAWILDTHPHADHFSAAPWLAERLGAPRAIGEHVVKVQALWKGLYNLPDLPGDGRQWDRLLADGETFMVGEIPVSVMFSPGHTLASVTCVAGDAAFVHDTLMMPDSGTSRADFPGGSSSDLHASITRILALPDATRVFVGHDYAPKGREARCESTVAEQKAANIHLRDGFDRAAFIATRDARDATLPLPKLMLAALQVNIRGGRPPEAEADGHRYLKIPLDRFAPRGED</sequence>
<accession>A0A1H3YH30</accession>
<dbReference type="InterPro" id="IPR044528">
    <property type="entry name" value="POD-like_MBL-fold"/>
</dbReference>
<dbReference type="PANTHER" id="PTHR43084">
    <property type="entry name" value="PERSULFIDE DIOXYGENASE ETHE1"/>
    <property type="match status" value="1"/>
</dbReference>
<dbReference type="GO" id="GO:0050313">
    <property type="term" value="F:sulfur dioxygenase activity"/>
    <property type="evidence" value="ECO:0007669"/>
    <property type="project" value="InterPro"/>
</dbReference>
<dbReference type="InterPro" id="IPR001279">
    <property type="entry name" value="Metallo-B-lactamas"/>
</dbReference>
<evidence type="ECO:0000313" key="4">
    <source>
        <dbReference type="Proteomes" id="UP000198703"/>
    </source>
</evidence>
<dbReference type="InterPro" id="IPR036866">
    <property type="entry name" value="RibonucZ/Hydroxyglut_hydro"/>
</dbReference>
<dbReference type="GO" id="GO:0006749">
    <property type="term" value="P:glutathione metabolic process"/>
    <property type="evidence" value="ECO:0007669"/>
    <property type="project" value="InterPro"/>
</dbReference>
<name>A0A1H3YH30_9RHOB</name>
<dbReference type="InterPro" id="IPR051682">
    <property type="entry name" value="Mito_Persulfide_Diox"/>
</dbReference>
<feature type="domain" description="Metallo-beta-lactamase" evidence="2">
    <location>
        <begin position="16"/>
        <end position="205"/>
    </location>
</feature>
<gene>
    <name evidence="3" type="ORF">SAMN05444370_10375</name>
</gene>
<dbReference type="PANTHER" id="PTHR43084:SF1">
    <property type="entry name" value="PERSULFIDE DIOXYGENASE ETHE1, MITOCHONDRIAL"/>
    <property type="match status" value="1"/>
</dbReference>
<dbReference type="Proteomes" id="UP000198703">
    <property type="component" value="Unassembled WGS sequence"/>
</dbReference>
<evidence type="ECO:0000313" key="3">
    <source>
        <dbReference type="EMBL" id="SEA10284.1"/>
    </source>
</evidence>
<reference evidence="3 4" key="1">
    <citation type="submission" date="2016-10" db="EMBL/GenBank/DDBJ databases">
        <authorList>
            <person name="de Groot N.N."/>
        </authorList>
    </citation>
    <scope>NUCLEOTIDE SEQUENCE [LARGE SCALE GENOMIC DNA]</scope>
    <source>
        <strain evidence="3 4">DSM 15345</strain>
    </source>
</reference>
<dbReference type="Pfam" id="PF00753">
    <property type="entry name" value="Lactamase_B"/>
    <property type="match status" value="1"/>
</dbReference>
<organism evidence="3 4">
    <name type="scientific">Rubrimonas cliftonensis</name>
    <dbReference type="NCBI Taxonomy" id="89524"/>
    <lineage>
        <taxon>Bacteria</taxon>
        <taxon>Pseudomonadati</taxon>
        <taxon>Pseudomonadota</taxon>
        <taxon>Alphaproteobacteria</taxon>
        <taxon>Rhodobacterales</taxon>
        <taxon>Paracoccaceae</taxon>
        <taxon>Rubrimonas</taxon>
    </lineage>
</organism>
<dbReference type="Gene3D" id="3.60.15.10">
    <property type="entry name" value="Ribonuclease Z/Hydroxyacylglutathione hydrolase-like"/>
    <property type="match status" value="1"/>
</dbReference>